<name>A0A0F0GMY4_LENAE</name>
<dbReference type="EMBL" id="JYJG01000328">
    <property type="protein sequence ID" value="KJK42783.1"/>
    <property type="molecule type" value="Genomic_DNA"/>
</dbReference>
<dbReference type="AlphaFoldDB" id="A0A0F0GMY4"/>
<keyword evidence="2" id="KW-1185">Reference proteome</keyword>
<accession>A0A0F0GMY4</accession>
<sequence>MAGVNVPAVLRTLARLSAAEQPQKVQLDLSKAAGLLWFGDHEPAWRAITTTQQDQEWTPITWTAPRHEREKVQHLAAYDALHQEDRLLRLGWAYLTGPADIGGQRRRVCLPLITRPVRLHHGWA</sequence>
<reference evidence="1 2" key="1">
    <citation type="submission" date="2015-02" db="EMBL/GenBank/DDBJ databases">
        <authorList>
            <person name="Ju K.-S."/>
            <person name="Doroghazi J.R."/>
            <person name="Metcalf W."/>
        </authorList>
    </citation>
    <scope>NUCLEOTIDE SEQUENCE [LARGE SCALE GENOMIC DNA]</scope>
    <source>
        <strain evidence="1 2">NRRL B-16140</strain>
    </source>
</reference>
<evidence type="ECO:0000313" key="1">
    <source>
        <dbReference type="EMBL" id="KJK42783.1"/>
    </source>
</evidence>
<dbReference type="Proteomes" id="UP000033393">
    <property type="component" value="Unassembled WGS sequence"/>
</dbReference>
<gene>
    <name evidence="1" type="ORF">UK23_35695</name>
</gene>
<protein>
    <submittedName>
        <fullName evidence="1">Uncharacterized protein</fullName>
    </submittedName>
</protein>
<dbReference type="PATRIC" id="fig|68170.10.peg.9283"/>
<organism evidence="1 2">
    <name type="scientific">Lentzea aerocolonigenes</name>
    <name type="common">Lechevalieria aerocolonigenes</name>
    <name type="synonym">Saccharothrix aerocolonigenes</name>
    <dbReference type="NCBI Taxonomy" id="68170"/>
    <lineage>
        <taxon>Bacteria</taxon>
        <taxon>Bacillati</taxon>
        <taxon>Actinomycetota</taxon>
        <taxon>Actinomycetes</taxon>
        <taxon>Pseudonocardiales</taxon>
        <taxon>Pseudonocardiaceae</taxon>
        <taxon>Lentzea</taxon>
    </lineage>
</organism>
<comment type="caution">
    <text evidence="1">The sequence shown here is derived from an EMBL/GenBank/DDBJ whole genome shotgun (WGS) entry which is preliminary data.</text>
</comment>
<evidence type="ECO:0000313" key="2">
    <source>
        <dbReference type="Proteomes" id="UP000033393"/>
    </source>
</evidence>
<proteinExistence type="predicted"/>